<dbReference type="PANTHER" id="PTHR15337:SF11">
    <property type="entry name" value="THIOREDOXIN DOMAIN-CONTAINING PROTEIN"/>
    <property type="match status" value="1"/>
</dbReference>
<dbReference type="Proteomes" id="UP000228886">
    <property type="component" value="Unassembled WGS sequence"/>
</dbReference>
<dbReference type="Gene3D" id="3.40.30.10">
    <property type="entry name" value="Glutaredoxin"/>
    <property type="match status" value="1"/>
</dbReference>
<feature type="domain" description="Thioredoxin" evidence="2">
    <location>
        <begin position="15"/>
        <end position="156"/>
    </location>
</feature>
<gene>
    <name evidence="3" type="ORF">COS11_03335</name>
</gene>
<dbReference type="PANTHER" id="PTHR15337">
    <property type="entry name" value="ANTERIOR GRADIENT PROTEIN-RELATED"/>
    <property type="match status" value="1"/>
</dbReference>
<sequence>MRMRRYKEVLIKGLMMGLMLVGLFGFSALAGEEWLTDFNQAKEEAAEKKLPILIDFTGSDWCSWCIKLDQEVFSQNEFKEYAKDHLVLFLADFPGKRGKKLAAEVKAQNEQLFKTYDIKGYPTILLLDASGKVIAQTGYRPGGAGAYVKHLKGLLK</sequence>
<dbReference type="InterPro" id="IPR036249">
    <property type="entry name" value="Thioredoxin-like_sf"/>
</dbReference>
<evidence type="ECO:0000313" key="4">
    <source>
        <dbReference type="Proteomes" id="UP000228886"/>
    </source>
</evidence>
<dbReference type="PROSITE" id="PS51352">
    <property type="entry name" value="THIOREDOXIN_2"/>
    <property type="match status" value="1"/>
</dbReference>
<dbReference type="InterPro" id="IPR013766">
    <property type="entry name" value="Thioredoxin_domain"/>
</dbReference>
<evidence type="ECO:0000256" key="1">
    <source>
        <dbReference type="ARBA" id="ARBA00022729"/>
    </source>
</evidence>
<dbReference type="AlphaFoldDB" id="A0A2M7E8Z0"/>
<name>A0A2M7E8Z0_9BACT</name>
<protein>
    <submittedName>
        <fullName evidence="3">Thioredoxin family protein</fullName>
    </submittedName>
</protein>
<keyword evidence="1" id="KW-0732">Signal</keyword>
<dbReference type="InterPro" id="IPR051099">
    <property type="entry name" value="AGR/TXD"/>
</dbReference>
<reference evidence="4" key="1">
    <citation type="submission" date="2017-09" db="EMBL/GenBank/DDBJ databases">
        <title>Depth-based differentiation of microbial function through sediment-hosted aquifers and enrichment of novel symbionts in the deep terrestrial subsurface.</title>
        <authorList>
            <person name="Probst A.J."/>
            <person name="Ladd B."/>
            <person name="Jarett J.K."/>
            <person name="Geller-Mcgrath D.E."/>
            <person name="Sieber C.M.K."/>
            <person name="Emerson J.B."/>
            <person name="Anantharaman K."/>
            <person name="Thomas B.C."/>
            <person name="Malmstrom R."/>
            <person name="Stieglmeier M."/>
            <person name="Klingl A."/>
            <person name="Woyke T."/>
            <person name="Ryan C.M."/>
            <person name="Banfield J.F."/>
        </authorList>
    </citation>
    <scope>NUCLEOTIDE SEQUENCE [LARGE SCALE GENOMIC DNA]</scope>
</reference>
<dbReference type="Pfam" id="PF13899">
    <property type="entry name" value="Thioredoxin_7"/>
    <property type="match status" value="1"/>
</dbReference>
<accession>A0A2M7E8Z0</accession>
<organism evidence="3 4">
    <name type="scientific">bacterium (Candidatus Ratteibacteria) CG01_land_8_20_14_3_00_40_19</name>
    <dbReference type="NCBI Taxonomy" id="2014290"/>
    <lineage>
        <taxon>Bacteria</taxon>
        <taxon>Candidatus Ratteibacteria</taxon>
    </lineage>
</organism>
<dbReference type="SUPFAM" id="SSF52833">
    <property type="entry name" value="Thioredoxin-like"/>
    <property type="match status" value="1"/>
</dbReference>
<proteinExistence type="predicted"/>
<comment type="caution">
    <text evidence="3">The sequence shown here is derived from an EMBL/GenBank/DDBJ whole genome shotgun (WGS) entry which is preliminary data.</text>
</comment>
<evidence type="ECO:0000313" key="3">
    <source>
        <dbReference type="EMBL" id="PIV64217.1"/>
    </source>
</evidence>
<dbReference type="EMBL" id="PETL01000162">
    <property type="protein sequence ID" value="PIV64217.1"/>
    <property type="molecule type" value="Genomic_DNA"/>
</dbReference>
<evidence type="ECO:0000259" key="2">
    <source>
        <dbReference type="PROSITE" id="PS51352"/>
    </source>
</evidence>